<dbReference type="Proteomes" id="UP000008871">
    <property type="component" value="Chromosome"/>
</dbReference>
<feature type="coiled-coil region" evidence="4">
    <location>
        <begin position="298"/>
        <end position="325"/>
    </location>
</feature>
<dbReference type="InterPro" id="IPR000160">
    <property type="entry name" value="GGDEF_dom"/>
</dbReference>
<evidence type="ECO:0000259" key="6">
    <source>
        <dbReference type="PROSITE" id="PS50113"/>
    </source>
</evidence>
<dbReference type="InterPro" id="IPR029016">
    <property type="entry name" value="GAF-like_dom_sf"/>
</dbReference>
<evidence type="ECO:0000256" key="1">
    <source>
        <dbReference type="ARBA" id="ARBA00001946"/>
    </source>
</evidence>
<dbReference type="CDD" id="cd01949">
    <property type="entry name" value="GGDEF"/>
    <property type="match status" value="1"/>
</dbReference>
<evidence type="ECO:0000256" key="3">
    <source>
        <dbReference type="ARBA" id="ARBA00034247"/>
    </source>
</evidence>
<dbReference type="NCBIfam" id="TIGR00254">
    <property type="entry name" value="GGDEF"/>
    <property type="match status" value="1"/>
</dbReference>
<dbReference type="SUPFAM" id="SSF55785">
    <property type="entry name" value="PYP-like sensor domain (PAS domain)"/>
    <property type="match status" value="1"/>
</dbReference>
<dbReference type="InterPro" id="IPR013655">
    <property type="entry name" value="PAS_fold_3"/>
</dbReference>
<dbReference type="PROSITE" id="PS50113">
    <property type="entry name" value="PAC"/>
    <property type="match status" value="1"/>
</dbReference>
<dbReference type="Gene3D" id="3.30.450.40">
    <property type="match status" value="1"/>
</dbReference>
<evidence type="ECO:0000256" key="4">
    <source>
        <dbReference type="SAM" id="Coils"/>
    </source>
</evidence>
<dbReference type="CDD" id="cd00130">
    <property type="entry name" value="PAS"/>
    <property type="match status" value="1"/>
</dbReference>
<dbReference type="InterPro" id="IPR000014">
    <property type="entry name" value="PAS"/>
</dbReference>
<dbReference type="GO" id="GO:1902201">
    <property type="term" value="P:negative regulation of bacterial-type flagellum-dependent cell motility"/>
    <property type="evidence" value="ECO:0007669"/>
    <property type="project" value="TreeGrafter"/>
</dbReference>
<dbReference type="InterPro" id="IPR050469">
    <property type="entry name" value="Diguanylate_Cyclase"/>
</dbReference>
<dbReference type="SMART" id="SM00091">
    <property type="entry name" value="PAS"/>
    <property type="match status" value="1"/>
</dbReference>
<dbReference type="eggNOG" id="COG2203">
    <property type="taxonomic scope" value="Bacteria"/>
</dbReference>
<keyword evidence="4" id="KW-0175">Coiled coil</keyword>
<dbReference type="EMBL" id="AM286690">
    <property type="protein sequence ID" value="CAL18114.1"/>
    <property type="molecule type" value="Genomic_DNA"/>
</dbReference>
<dbReference type="InterPro" id="IPR043128">
    <property type="entry name" value="Rev_trsase/Diguanyl_cyclase"/>
</dbReference>
<dbReference type="HOGENOM" id="CLU_000445_11_24_6"/>
<name>Q0VL34_ALCBS</name>
<dbReference type="eggNOG" id="COG3706">
    <property type="taxonomic scope" value="Bacteria"/>
</dbReference>
<dbReference type="FunFam" id="3.30.70.270:FF:000001">
    <property type="entry name" value="Diguanylate cyclase domain protein"/>
    <property type="match status" value="1"/>
</dbReference>
<dbReference type="RefSeq" id="WP_011589937.1">
    <property type="nucleotide sequence ID" value="NC_008260.1"/>
</dbReference>
<dbReference type="InterPro" id="IPR035965">
    <property type="entry name" value="PAS-like_dom_sf"/>
</dbReference>
<dbReference type="GO" id="GO:0043709">
    <property type="term" value="P:cell adhesion involved in single-species biofilm formation"/>
    <property type="evidence" value="ECO:0007669"/>
    <property type="project" value="TreeGrafter"/>
</dbReference>
<dbReference type="InterPro" id="IPR000700">
    <property type="entry name" value="PAS-assoc_C"/>
</dbReference>
<dbReference type="Pfam" id="PF01590">
    <property type="entry name" value="GAF"/>
    <property type="match status" value="1"/>
</dbReference>
<accession>Q0VL34</accession>
<dbReference type="PROSITE" id="PS50887">
    <property type="entry name" value="GGDEF"/>
    <property type="match status" value="1"/>
</dbReference>
<evidence type="ECO:0000259" key="7">
    <source>
        <dbReference type="PROSITE" id="PS50887"/>
    </source>
</evidence>
<dbReference type="STRING" id="393595.ABO_2666"/>
<sequence>MQDRGDFSLTGLRELHQLSLLPSGDFNALYAAYLEVGRSLLELSIGIVSCIKDGDYEVLAVQPGDGGISPGDHFPLGDTYCSTVMSKQGSVALHHVGELEEMRSHPVYVGMQLESYIAVPLYVQGEIFGTLNFSDPSPRREAFSIEEMEFLELMGKSLSQTLEQDRLSQQQQAAVSKMEENMALFEGAFRHAAIGMAIVSPQGGWMRVNQALCSILGYDEEALLASDFQTITHPDDLETDLHHVEEMLTGKRSSYWMKKRYIHKNGHIVWVLLAVSLVRNGDGSPRYFLSQIEDITAQVTAELTLREKQGELEELNQELASMARTDPLTGLYNRLVLMEGLRQEFSRCERRSEPMSVIFMDVDHFKQYNDSYGHVEGDAALQAVAEALRPVIRDTDVLARYGGEEFVALLPTANSQDAERVAERCRRAVAEISSLSRPVSLSVGVATLRFGDEADETKSPESLLSAADRALYVAKGAGRNRVHTAQL</sequence>
<dbReference type="SMART" id="SM00065">
    <property type="entry name" value="GAF"/>
    <property type="match status" value="1"/>
</dbReference>
<gene>
    <name evidence="8" type="ordered locus">ABO_2666</name>
</gene>
<dbReference type="GO" id="GO:0052621">
    <property type="term" value="F:diguanylate cyclase activity"/>
    <property type="evidence" value="ECO:0007669"/>
    <property type="project" value="UniProtKB-EC"/>
</dbReference>
<dbReference type="eggNOG" id="COG2202">
    <property type="taxonomic scope" value="Bacteria"/>
</dbReference>
<dbReference type="AlphaFoldDB" id="Q0VL34"/>
<feature type="domain" description="GGDEF" evidence="7">
    <location>
        <begin position="353"/>
        <end position="487"/>
    </location>
</feature>
<dbReference type="InterPro" id="IPR029787">
    <property type="entry name" value="Nucleotide_cyclase"/>
</dbReference>
<dbReference type="Gene3D" id="3.30.70.270">
    <property type="match status" value="1"/>
</dbReference>
<feature type="domain" description="PAS" evidence="5">
    <location>
        <begin position="181"/>
        <end position="251"/>
    </location>
</feature>
<dbReference type="SMART" id="SM00086">
    <property type="entry name" value="PAC"/>
    <property type="match status" value="1"/>
</dbReference>
<dbReference type="KEGG" id="abo:ABO_2666"/>
<proteinExistence type="predicted"/>
<dbReference type="Pfam" id="PF08447">
    <property type="entry name" value="PAS_3"/>
    <property type="match status" value="1"/>
</dbReference>
<dbReference type="Gene3D" id="3.30.450.20">
    <property type="entry name" value="PAS domain"/>
    <property type="match status" value="1"/>
</dbReference>
<dbReference type="NCBIfam" id="TIGR00229">
    <property type="entry name" value="sensory_box"/>
    <property type="match status" value="1"/>
</dbReference>
<keyword evidence="9" id="KW-1185">Reference proteome</keyword>
<organism evidence="8 9">
    <name type="scientific">Alcanivorax borkumensis (strain ATCC 700651 / DSM 11573 / NCIMB 13689 / SK2)</name>
    <dbReference type="NCBI Taxonomy" id="393595"/>
    <lineage>
        <taxon>Bacteria</taxon>
        <taxon>Pseudomonadati</taxon>
        <taxon>Pseudomonadota</taxon>
        <taxon>Gammaproteobacteria</taxon>
        <taxon>Oceanospirillales</taxon>
        <taxon>Alcanivoracaceae</taxon>
        <taxon>Alcanivorax</taxon>
    </lineage>
</organism>
<evidence type="ECO:0000313" key="8">
    <source>
        <dbReference type="EMBL" id="CAL18114.1"/>
    </source>
</evidence>
<evidence type="ECO:0000256" key="2">
    <source>
        <dbReference type="ARBA" id="ARBA00012528"/>
    </source>
</evidence>
<dbReference type="SUPFAM" id="SSF55781">
    <property type="entry name" value="GAF domain-like"/>
    <property type="match status" value="1"/>
</dbReference>
<dbReference type="Pfam" id="PF00990">
    <property type="entry name" value="GGDEF"/>
    <property type="match status" value="1"/>
</dbReference>
<dbReference type="PANTHER" id="PTHR45138">
    <property type="entry name" value="REGULATORY COMPONENTS OF SENSORY TRANSDUCTION SYSTEM"/>
    <property type="match status" value="1"/>
</dbReference>
<comment type="catalytic activity">
    <reaction evidence="3">
        <text>2 GTP = 3',3'-c-di-GMP + 2 diphosphate</text>
        <dbReference type="Rhea" id="RHEA:24898"/>
        <dbReference type="ChEBI" id="CHEBI:33019"/>
        <dbReference type="ChEBI" id="CHEBI:37565"/>
        <dbReference type="ChEBI" id="CHEBI:58805"/>
        <dbReference type="EC" id="2.7.7.65"/>
    </reaction>
</comment>
<protein>
    <recommendedName>
        <fullName evidence="2">diguanylate cyclase</fullName>
        <ecNumber evidence="2">2.7.7.65</ecNumber>
    </recommendedName>
</protein>
<dbReference type="InterPro" id="IPR001610">
    <property type="entry name" value="PAC"/>
</dbReference>
<feature type="domain" description="PAC" evidence="6">
    <location>
        <begin position="255"/>
        <end position="307"/>
    </location>
</feature>
<dbReference type="OrthoDB" id="73375at2"/>
<evidence type="ECO:0000313" key="9">
    <source>
        <dbReference type="Proteomes" id="UP000008871"/>
    </source>
</evidence>
<dbReference type="EC" id="2.7.7.65" evidence="2"/>
<comment type="cofactor">
    <cofactor evidence="1">
        <name>Mg(2+)</name>
        <dbReference type="ChEBI" id="CHEBI:18420"/>
    </cofactor>
</comment>
<dbReference type="PROSITE" id="PS50112">
    <property type="entry name" value="PAS"/>
    <property type="match status" value="1"/>
</dbReference>
<dbReference type="InterPro" id="IPR003018">
    <property type="entry name" value="GAF"/>
</dbReference>
<dbReference type="SUPFAM" id="SSF55073">
    <property type="entry name" value="Nucleotide cyclase"/>
    <property type="match status" value="1"/>
</dbReference>
<dbReference type="GO" id="GO:0005886">
    <property type="term" value="C:plasma membrane"/>
    <property type="evidence" value="ECO:0007669"/>
    <property type="project" value="TreeGrafter"/>
</dbReference>
<dbReference type="PANTHER" id="PTHR45138:SF9">
    <property type="entry name" value="DIGUANYLATE CYCLASE DGCM-RELATED"/>
    <property type="match status" value="1"/>
</dbReference>
<reference evidence="8 9" key="1">
    <citation type="journal article" date="2006" name="Nat. Biotechnol.">
        <title>Genome sequence of the ubiquitous hydrocarbon-degrading marine bacterium Alcanivorax borkumensis.</title>
        <authorList>
            <person name="Schneiker S."/>
            <person name="Martins dos Santos V.A.P."/>
            <person name="Bartels D."/>
            <person name="Bekel T."/>
            <person name="Brecht M."/>
            <person name="Buhrmester J."/>
            <person name="Chernikova T.N."/>
            <person name="Denaro R."/>
            <person name="Ferrer M."/>
            <person name="Gertler C."/>
            <person name="Goesmann A."/>
            <person name="Golyshina O.V."/>
            <person name="Kaminski F."/>
            <person name="Khachane A.N."/>
            <person name="Lang S."/>
            <person name="Linke B."/>
            <person name="McHardy A.C."/>
            <person name="Meyer F."/>
            <person name="Nechitaylo T."/>
            <person name="Puehler A."/>
            <person name="Regenhardt D."/>
            <person name="Rupp O."/>
            <person name="Sabirova J.S."/>
            <person name="Selbitschka W."/>
            <person name="Yakimov M.M."/>
            <person name="Timmis K.N."/>
            <person name="Vorhoelter F.-J."/>
            <person name="Weidner S."/>
            <person name="Kaiser O."/>
            <person name="Golyshin P.N."/>
        </authorList>
    </citation>
    <scope>NUCLEOTIDE SEQUENCE [LARGE SCALE GENOMIC DNA]</scope>
    <source>
        <strain evidence="9">ATCC 700651 / DSM 11573 / NCIMB 13689 / SK2</strain>
    </source>
</reference>
<evidence type="ECO:0000259" key="5">
    <source>
        <dbReference type="PROSITE" id="PS50112"/>
    </source>
</evidence>
<dbReference type="SMART" id="SM00267">
    <property type="entry name" value="GGDEF"/>
    <property type="match status" value="1"/>
</dbReference>